<dbReference type="GO" id="GO:0000272">
    <property type="term" value="P:polysaccharide catabolic process"/>
    <property type="evidence" value="ECO:0007669"/>
    <property type="project" value="InterPro"/>
</dbReference>
<dbReference type="PANTHER" id="PTHR34142">
    <property type="entry name" value="ENDO-BETA-1,4-GLUCANASE A"/>
    <property type="match status" value="1"/>
</dbReference>
<dbReference type="InterPro" id="IPR017853">
    <property type="entry name" value="GH"/>
</dbReference>
<keyword evidence="1 3" id="KW-0378">Hydrolase</keyword>
<dbReference type="Gene3D" id="3.20.20.80">
    <property type="entry name" value="Glycosidases"/>
    <property type="match status" value="1"/>
</dbReference>
<evidence type="ECO:0000256" key="2">
    <source>
        <dbReference type="ARBA" id="ARBA00023295"/>
    </source>
</evidence>
<dbReference type="EMBL" id="JQ844174">
    <property type="protein sequence ID" value="AGS51869.1"/>
    <property type="molecule type" value="Genomic_DNA"/>
</dbReference>
<dbReference type="InterPro" id="IPR001547">
    <property type="entry name" value="Glyco_hydro_5"/>
</dbReference>
<dbReference type="PROSITE" id="PS00659">
    <property type="entry name" value="GLYCOSYL_HYDROL_F5"/>
    <property type="match status" value="1"/>
</dbReference>
<dbReference type="Pfam" id="PF00150">
    <property type="entry name" value="Cellulase"/>
    <property type="match status" value="1"/>
</dbReference>
<evidence type="ECO:0000256" key="1">
    <source>
        <dbReference type="ARBA" id="ARBA00022801"/>
    </source>
</evidence>
<evidence type="ECO:0000313" key="5">
    <source>
        <dbReference type="EMBL" id="AGS51869.1"/>
    </source>
</evidence>
<dbReference type="PROSITE" id="PS51257">
    <property type="entry name" value="PROKAR_LIPOPROTEIN"/>
    <property type="match status" value="1"/>
</dbReference>
<keyword evidence="2 3" id="KW-0326">Glycosidase</keyword>
<sequence length="468" mass="50072">MNKLKSWLSIPLILLIGAIGIQTISSCAKIDDDPLSLPSPDDPEAIAEFLNAYSSDGSNSDGSSNSNASSPVATYGALKACGKYICGSKTGTTPVQVRGVSFFWSNTGWGGDKFYNATVVNSMVDDWKAQIVRAAMGYSESGGYKTDASNWTRAKAVVDAAIAKGVYVIIDWHSHDAHNEKAAATTFFTQTVSEYHNNPHVIFEIYNEPLNTTSWSTIRTYAQDVISSIRSAGANNLILVGTPSWSANPNLAMASPLTDDNVAYVFHFYAASHTTSTHSSNITTVLNNNKPIFVSEYGTTHYDGGNPNEGNYNTHSAANTDAWHTFMDNNKISSCAWSITDKYEGSAFFGTSNSGIGTINAANLADPSKMTASGKYIYNKLKDYAANSGDGTSNGNGGEVSLTRCKNASNQDYYCNWGTGCFAIDPAFAESTGDCNELVTECRLYGNGLYVNSSVEGLGISCNGTRVL</sequence>
<evidence type="ECO:0000256" key="3">
    <source>
        <dbReference type="RuleBase" id="RU361153"/>
    </source>
</evidence>
<organism evidence="5">
    <name type="scientific">uncultured bacterium contig00118</name>
    <dbReference type="NCBI Taxonomy" id="1181579"/>
    <lineage>
        <taxon>Bacteria</taxon>
        <taxon>environmental samples</taxon>
    </lineage>
</organism>
<dbReference type="PANTHER" id="PTHR34142:SF1">
    <property type="entry name" value="GLYCOSIDE HYDROLASE FAMILY 5 DOMAIN-CONTAINING PROTEIN"/>
    <property type="match status" value="1"/>
</dbReference>
<dbReference type="AlphaFoldDB" id="A0A806KGE4"/>
<name>A0A806KGE4_9BACT</name>
<accession>A0A806KGE4</accession>
<proteinExistence type="inferred from homology"/>
<reference evidence="5" key="1">
    <citation type="submission" date="2012-03" db="EMBL/GenBank/DDBJ databases">
        <title>Functional metagenomics reveals considerable lignocellulase gene clusters in the gut microbiome of a wood-feeding higher termite.</title>
        <authorList>
            <person name="Liu N."/>
        </authorList>
    </citation>
    <scope>NUCLEOTIDE SEQUENCE</scope>
</reference>
<dbReference type="SUPFAM" id="SSF51445">
    <property type="entry name" value="(Trans)glycosidases"/>
    <property type="match status" value="1"/>
</dbReference>
<feature type="domain" description="Glycoside hydrolase family 5" evidence="4">
    <location>
        <begin position="92"/>
        <end position="342"/>
    </location>
</feature>
<evidence type="ECO:0000259" key="4">
    <source>
        <dbReference type="Pfam" id="PF00150"/>
    </source>
</evidence>
<dbReference type="GO" id="GO:0004553">
    <property type="term" value="F:hydrolase activity, hydrolyzing O-glycosyl compounds"/>
    <property type="evidence" value="ECO:0007669"/>
    <property type="project" value="InterPro"/>
</dbReference>
<protein>
    <submittedName>
        <fullName evidence="5">Glycoside hydrolase family 5</fullName>
    </submittedName>
</protein>
<dbReference type="InterPro" id="IPR018087">
    <property type="entry name" value="Glyco_hydro_5_CS"/>
</dbReference>
<comment type="similarity">
    <text evidence="3">Belongs to the glycosyl hydrolase 5 (cellulase A) family.</text>
</comment>